<dbReference type="Pfam" id="PF14927">
    <property type="entry name" value="Neurensin"/>
    <property type="match status" value="1"/>
</dbReference>
<dbReference type="PANTHER" id="PTHR14796">
    <property type="entry name" value="NEURENSIN 1-RELATED"/>
    <property type="match status" value="1"/>
</dbReference>
<evidence type="ECO:0000313" key="4">
    <source>
        <dbReference type="Proteomes" id="UP000887116"/>
    </source>
</evidence>
<dbReference type="GO" id="GO:0043025">
    <property type="term" value="C:neuronal cell body"/>
    <property type="evidence" value="ECO:0007669"/>
    <property type="project" value="TreeGrafter"/>
</dbReference>
<dbReference type="GO" id="GO:0030133">
    <property type="term" value="C:transport vesicle"/>
    <property type="evidence" value="ECO:0007669"/>
    <property type="project" value="InterPro"/>
</dbReference>
<dbReference type="AlphaFoldDB" id="A0A8X6FLC2"/>
<keyword evidence="2" id="KW-0812">Transmembrane</keyword>
<name>A0A8X6FLC2_TRICU</name>
<evidence type="ECO:0000256" key="2">
    <source>
        <dbReference type="SAM" id="Phobius"/>
    </source>
</evidence>
<dbReference type="GO" id="GO:0007399">
    <property type="term" value="P:nervous system development"/>
    <property type="evidence" value="ECO:0007669"/>
    <property type="project" value="TreeGrafter"/>
</dbReference>
<dbReference type="EMBL" id="BMAO01022650">
    <property type="protein sequence ID" value="GFQ83392.1"/>
    <property type="molecule type" value="Genomic_DNA"/>
</dbReference>
<reference evidence="3" key="1">
    <citation type="submission" date="2020-07" db="EMBL/GenBank/DDBJ databases">
        <title>Multicomponent nature underlies the extraordinary mechanical properties of spider dragline silk.</title>
        <authorList>
            <person name="Kono N."/>
            <person name="Nakamura H."/>
            <person name="Mori M."/>
            <person name="Yoshida Y."/>
            <person name="Ohtoshi R."/>
            <person name="Malay A.D."/>
            <person name="Moran D.A.P."/>
            <person name="Tomita M."/>
            <person name="Numata K."/>
            <person name="Arakawa K."/>
        </authorList>
    </citation>
    <scope>NUCLEOTIDE SEQUENCE</scope>
</reference>
<feature type="compositionally biased region" description="Basic residues" evidence="1">
    <location>
        <begin position="31"/>
        <end position="42"/>
    </location>
</feature>
<dbReference type="InterPro" id="IPR024883">
    <property type="entry name" value="Neurensin"/>
</dbReference>
<protein>
    <submittedName>
        <fullName evidence="3">Uncharacterized protein</fullName>
    </submittedName>
</protein>
<feature type="compositionally biased region" description="Polar residues" evidence="1">
    <location>
        <begin position="1"/>
        <end position="12"/>
    </location>
</feature>
<gene>
    <name evidence="3" type="ORF">TNCT_146061</name>
</gene>
<keyword evidence="2" id="KW-0472">Membrane</keyword>
<dbReference type="Proteomes" id="UP000887116">
    <property type="component" value="Unassembled WGS sequence"/>
</dbReference>
<dbReference type="GO" id="GO:0043005">
    <property type="term" value="C:neuron projection"/>
    <property type="evidence" value="ECO:0007669"/>
    <property type="project" value="TreeGrafter"/>
</dbReference>
<keyword evidence="4" id="KW-1185">Reference proteome</keyword>
<sequence length="291" mass="33104">MRMNRGNQNPSETRIDMPGSNDEKQKILPKPIHKKEKKGQKKMRLEFEKTASLLNGDKLKNEYQLSDKSNNNDHTAISMEGLVESEKEESRPKFFGVRNYLHTFYETVNIKNPQLYEDIPDESETPEEPQKENRTCKLCWKIGITAGLIIVSIGLILILIGFITPLHPSVAEKNEEFLVIDKSASTFNDYMRMCRLVGVGMFIVGFSLFLAVVLLALCWNFDDGKNESEDEESENVCLTFNPENTYQKGSDEKIPVTEELTTVQIKREKEDVVVTSSGLCAPSTLQIKTEK</sequence>
<accession>A0A8X6FLC2</accession>
<feature type="region of interest" description="Disordered" evidence="1">
    <location>
        <begin position="1"/>
        <end position="43"/>
    </location>
</feature>
<proteinExistence type="predicted"/>
<comment type="caution">
    <text evidence="3">The sequence shown here is derived from an EMBL/GenBank/DDBJ whole genome shotgun (WGS) entry which is preliminary data.</text>
</comment>
<dbReference type="OrthoDB" id="5979667at2759"/>
<evidence type="ECO:0000313" key="3">
    <source>
        <dbReference type="EMBL" id="GFQ83392.1"/>
    </source>
</evidence>
<feature type="transmembrane region" description="Helical" evidence="2">
    <location>
        <begin position="196"/>
        <end position="219"/>
    </location>
</feature>
<evidence type="ECO:0000256" key="1">
    <source>
        <dbReference type="SAM" id="MobiDB-lite"/>
    </source>
</evidence>
<keyword evidence="2" id="KW-1133">Transmembrane helix</keyword>
<organism evidence="3 4">
    <name type="scientific">Trichonephila clavata</name>
    <name type="common">Joro spider</name>
    <name type="synonym">Nephila clavata</name>
    <dbReference type="NCBI Taxonomy" id="2740835"/>
    <lineage>
        <taxon>Eukaryota</taxon>
        <taxon>Metazoa</taxon>
        <taxon>Ecdysozoa</taxon>
        <taxon>Arthropoda</taxon>
        <taxon>Chelicerata</taxon>
        <taxon>Arachnida</taxon>
        <taxon>Araneae</taxon>
        <taxon>Araneomorphae</taxon>
        <taxon>Entelegynae</taxon>
        <taxon>Araneoidea</taxon>
        <taxon>Nephilidae</taxon>
        <taxon>Trichonephila</taxon>
    </lineage>
</organism>
<dbReference type="PANTHER" id="PTHR14796:SF3">
    <property type="entry name" value="NEURENSIN 1-LIKE-RELATED"/>
    <property type="match status" value="1"/>
</dbReference>
<feature type="transmembrane region" description="Helical" evidence="2">
    <location>
        <begin position="138"/>
        <end position="163"/>
    </location>
</feature>